<accession>A0ABW1JHM5</accession>
<dbReference type="InterPro" id="IPR050482">
    <property type="entry name" value="Sensor_HK_TwoCompSys"/>
</dbReference>
<dbReference type="InterPro" id="IPR003018">
    <property type="entry name" value="GAF"/>
</dbReference>
<feature type="domain" description="GAF" evidence="4">
    <location>
        <begin position="194"/>
        <end position="343"/>
    </location>
</feature>
<dbReference type="Pfam" id="PF13185">
    <property type="entry name" value="GAF_2"/>
    <property type="match status" value="2"/>
</dbReference>
<dbReference type="Proteomes" id="UP001596189">
    <property type="component" value="Unassembled WGS sequence"/>
</dbReference>
<dbReference type="Pfam" id="PF02518">
    <property type="entry name" value="HATPase_c"/>
    <property type="match status" value="1"/>
</dbReference>
<evidence type="ECO:0000256" key="2">
    <source>
        <dbReference type="ARBA" id="ARBA00022777"/>
    </source>
</evidence>
<name>A0ABW1JHM5_9ACTN</name>
<dbReference type="SUPFAM" id="SSF55781">
    <property type="entry name" value="GAF domain-like"/>
    <property type="match status" value="2"/>
</dbReference>
<dbReference type="InterPro" id="IPR036890">
    <property type="entry name" value="HATPase_C_sf"/>
</dbReference>
<dbReference type="SMART" id="SM00065">
    <property type="entry name" value="GAF"/>
    <property type="match status" value="2"/>
</dbReference>
<dbReference type="Pfam" id="PF07730">
    <property type="entry name" value="HisKA_3"/>
    <property type="match status" value="1"/>
</dbReference>
<dbReference type="SMART" id="SM00387">
    <property type="entry name" value="HATPase_c"/>
    <property type="match status" value="1"/>
</dbReference>
<dbReference type="Gene3D" id="1.20.5.1930">
    <property type="match status" value="1"/>
</dbReference>
<evidence type="ECO:0000259" key="5">
    <source>
        <dbReference type="SMART" id="SM00387"/>
    </source>
</evidence>
<feature type="domain" description="GAF" evidence="4">
    <location>
        <begin position="25"/>
        <end position="173"/>
    </location>
</feature>
<dbReference type="InterPro" id="IPR029016">
    <property type="entry name" value="GAF-like_dom_sf"/>
</dbReference>
<dbReference type="PANTHER" id="PTHR24421:SF56">
    <property type="entry name" value="OXYGEN SENSOR HISTIDINE KINASE RESPONSE REGULATOR DOST"/>
    <property type="match status" value="1"/>
</dbReference>
<evidence type="ECO:0000313" key="6">
    <source>
        <dbReference type="EMBL" id="MFC6008386.1"/>
    </source>
</evidence>
<dbReference type="CDD" id="cd16917">
    <property type="entry name" value="HATPase_UhpB-NarQ-NarX-like"/>
    <property type="match status" value="1"/>
</dbReference>
<evidence type="ECO:0000259" key="4">
    <source>
        <dbReference type="SMART" id="SM00065"/>
    </source>
</evidence>
<comment type="caution">
    <text evidence="6">The sequence shown here is derived from an EMBL/GenBank/DDBJ whole genome shotgun (WGS) entry which is preliminary data.</text>
</comment>
<dbReference type="InterPro" id="IPR011712">
    <property type="entry name" value="Sig_transdc_His_kin_sub3_dim/P"/>
</dbReference>
<sequence>MTQVPTDGPRTPLLDAVVAVSSDLDLAQVLSRIVRSACELVDATYGALGVIAPEGERLVEFITHGLSADERSLIGDPPHGRGVLGLLIEDPRPRRMKDIMSHPDSYGFPPNHPPMHSFLGAPISIRGEVYGNLYMSEKRSAPEFTEDDEQVLVALAAAAGVAIENARLYDRTRRQRGLADAIGEMTQGLLEGGQPGDALRLMAVRCTELTSAELSVIALYDADRRLVVEATSAEPPDQAVGDTLGAGRWDDIVAEGSPLLLVSREGETPAPEVEAIRRLGAPGAPGPTAVVAISVGESALGVLAVTWGADDDGTAADSLEALRSFGRTAALALEASTAQRDRGRMELLEDRDRIARDMHDHVIQRLFATGLSLQSASRLSADARVRERLDSAVDELDDAIKDIRQTIFGLHRPIGGLGMSSQVAELVQQAAASLGFTPEVEPPTDWDALTPDLEAEVLAVVREGLANVVRHAEASWCRLRIEVTDQVTVLVEDDGVGVAEGDHARSGLANLTRRAERSGGTLSIRARSGGGTLVSWQVPLPSPR</sequence>
<proteinExistence type="predicted"/>
<evidence type="ECO:0000256" key="3">
    <source>
        <dbReference type="ARBA" id="ARBA00023012"/>
    </source>
</evidence>
<keyword evidence="7" id="KW-1185">Reference proteome</keyword>
<dbReference type="SUPFAM" id="SSF55874">
    <property type="entry name" value="ATPase domain of HSP90 chaperone/DNA topoisomerase II/histidine kinase"/>
    <property type="match status" value="1"/>
</dbReference>
<feature type="domain" description="Histidine kinase/HSP90-like ATPase" evidence="5">
    <location>
        <begin position="452"/>
        <end position="542"/>
    </location>
</feature>
<dbReference type="RefSeq" id="WP_345714918.1">
    <property type="nucleotide sequence ID" value="NZ_BAABFP010000002.1"/>
</dbReference>
<dbReference type="Gene3D" id="3.30.565.10">
    <property type="entry name" value="Histidine kinase-like ATPase, C-terminal domain"/>
    <property type="match status" value="1"/>
</dbReference>
<keyword evidence="2 6" id="KW-0418">Kinase</keyword>
<dbReference type="InterPro" id="IPR003594">
    <property type="entry name" value="HATPase_dom"/>
</dbReference>
<dbReference type="Gene3D" id="3.30.450.40">
    <property type="match status" value="2"/>
</dbReference>
<evidence type="ECO:0000256" key="1">
    <source>
        <dbReference type="ARBA" id="ARBA00022679"/>
    </source>
</evidence>
<keyword evidence="1" id="KW-0808">Transferase</keyword>
<reference evidence="7" key="1">
    <citation type="journal article" date="2019" name="Int. J. Syst. Evol. Microbiol.">
        <title>The Global Catalogue of Microorganisms (GCM) 10K type strain sequencing project: providing services to taxonomists for standard genome sequencing and annotation.</title>
        <authorList>
            <consortium name="The Broad Institute Genomics Platform"/>
            <consortium name="The Broad Institute Genome Sequencing Center for Infectious Disease"/>
            <person name="Wu L."/>
            <person name="Ma J."/>
        </authorList>
    </citation>
    <scope>NUCLEOTIDE SEQUENCE [LARGE SCALE GENOMIC DNA]</scope>
    <source>
        <strain evidence="7">KACC 14249</strain>
    </source>
</reference>
<dbReference type="PANTHER" id="PTHR24421">
    <property type="entry name" value="NITRATE/NITRITE SENSOR PROTEIN NARX-RELATED"/>
    <property type="match status" value="1"/>
</dbReference>
<dbReference type="GO" id="GO:0016301">
    <property type="term" value="F:kinase activity"/>
    <property type="evidence" value="ECO:0007669"/>
    <property type="project" value="UniProtKB-KW"/>
</dbReference>
<keyword evidence="3" id="KW-0902">Two-component regulatory system</keyword>
<gene>
    <name evidence="6" type="ORF">ACFQDO_14710</name>
</gene>
<evidence type="ECO:0000313" key="7">
    <source>
        <dbReference type="Proteomes" id="UP001596189"/>
    </source>
</evidence>
<organism evidence="6 7">
    <name type="scientific">Angustibacter luteus</name>
    <dbReference type="NCBI Taxonomy" id="658456"/>
    <lineage>
        <taxon>Bacteria</taxon>
        <taxon>Bacillati</taxon>
        <taxon>Actinomycetota</taxon>
        <taxon>Actinomycetes</taxon>
        <taxon>Kineosporiales</taxon>
        <taxon>Kineosporiaceae</taxon>
    </lineage>
</organism>
<protein>
    <submittedName>
        <fullName evidence="6">GAF domain-containing sensor histidine kinase</fullName>
    </submittedName>
</protein>
<dbReference type="EMBL" id="JBHSRD010000004">
    <property type="protein sequence ID" value="MFC6008386.1"/>
    <property type="molecule type" value="Genomic_DNA"/>
</dbReference>